<dbReference type="GO" id="GO:0046872">
    <property type="term" value="F:metal ion binding"/>
    <property type="evidence" value="ECO:0007669"/>
    <property type="project" value="UniProtKB-KW"/>
</dbReference>
<feature type="domain" description="4Fe-4S ferredoxin-type" evidence="5">
    <location>
        <begin position="515"/>
        <end position="544"/>
    </location>
</feature>
<evidence type="ECO:0000256" key="4">
    <source>
        <dbReference type="SAM" id="MobiDB-lite"/>
    </source>
</evidence>
<gene>
    <name evidence="6" type="ORF">GGD89_001380</name>
</gene>
<dbReference type="Proteomes" id="UP000554286">
    <property type="component" value="Unassembled WGS sequence"/>
</dbReference>
<dbReference type="AlphaFoldDB" id="A0A7W6RCS2"/>
<dbReference type="InterPro" id="IPR023753">
    <property type="entry name" value="FAD/NAD-binding_dom"/>
</dbReference>
<dbReference type="InterPro" id="IPR017900">
    <property type="entry name" value="4Fe4S_Fe_S_CS"/>
</dbReference>
<dbReference type="InterPro" id="IPR028261">
    <property type="entry name" value="DPD_II"/>
</dbReference>
<dbReference type="SUPFAM" id="SSF54862">
    <property type="entry name" value="4Fe-4S ferredoxins"/>
    <property type="match status" value="1"/>
</dbReference>
<dbReference type="Pfam" id="PF14691">
    <property type="entry name" value="Fer4_20"/>
    <property type="match status" value="1"/>
</dbReference>
<dbReference type="NCBIfam" id="NF009410">
    <property type="entry name" value="PRK12771.1"/>
    <property type="match status" value="1"/>
</dbReference>
<evidence type="ECO:0000256" key="3">
    <source>
        <dbReference type="ARBA" id="ARBA00023014"/>
    </source>
</evidence>
<dbReference type="InterPro" id="IPR036188">
    <property type="entry name" value="FAD/NAD-bd_sf"/>
</dbReference>
<dbReference type="GO" id="GO:0051536">
    <property type="term" value="F:iron-sulfur cluster binding"/>
    <property type="evidence" value="ECO:0007669"/>
    <property type="project" value="UniProtKB-KW"/>
</dbReference>
<accession>A0A7W6RCS2</accession>
<dbReference type="PROSITE" id="PS00198">
    <property type="entry name" value="4FE4S_FER_1"/>
    <property type="match status" value="1"/>
</dbReference>
<dbReference type="Pfam" id="PF07992">
    <property type="entry name" value="Pyr_redox_2"/>
    <property type="match status" value="1"/>
</dbReference>
<dbReference type="PRINTS" id="PR00368">
    <property type="entry name" value="FADPNR"/>
</dbReference>
<dbReference type="SUPFAM" id="SSF46548">
    <property type="entry name" value="alpha-helical ferredoxin"/>
    <property type="match status" value="1"/>
</dbReference>
<dbReference type="InterPro" id="IPR017896">
    <property type="entry name" value="4Fe4S_Fe-S-bd"/>
</dbReference>
<dbReference type="PANTHER" id="PTHR42783">
    <property type="entry name" value="GLUTAMATE SYNTHASE [NADPH] SMALL CHAIN"/>
    <property type="match status" value="1"/>
</dbReference>
<evidence type="ECO:0000256" key="2">
    <source>
        <dbReference type="ARBA" id="ARBA00023004"/>
    </source>
</evidence>
<evidence type="ECO:0000259" key="5">
    <source>
        <dbReference type="PROSITE" id="PS51379"/>
    </source>
</evidence>
<dbReference type="InterPro" id="IPR009051">
    <property type="entry name" value="Helical_ferredxn"/>
</dbReference>
<dbReference type="SUPFAM" id="SSF51971">
    <property type="entry name" value="Nucleotide-binding domain"/>
    <property type="match status" value="1"/>
</dbReference>
<feature type="compositionally biased region" description="Basic and acidic residues" evidence="4">
    <location>
        <begin position="8"/>
        <end position="28"/>
    </location>
</feature>
<dbReference type="GO" id="GO:0016491">
    <property type="term" value="F:oxidoreductase activity"/>
    <property type="evidence" value="ECO:0007669"/>
    <property type="project" value="InterPro"/>
</dbReference>
<evidence type="ECO:0000313" key="6">
    <source>
        <dbReference type="EMBL" id="MBB4265756.1"/>
    </source>
</evidence>
<dbReference type="Gene3D" id="3.30.70.20">
    <property type="match status" value="1"/>
</dbReference>
<dbReference type="Gene3D" id="3.50.50.60">
    <property type="entry name" value="FAD/NAD(P)-binding domain"/>
    <property type="match status" value="2"/>
</dbReference>
<dbReference type="RefSeq" id="WP_221238352.1">
    <property type="nucleotide sequence ID" value="NZ_JACIGK010000008.1"/>
</dbReference>
<evidence type="ECO:0000256" key="1">
    <source>
        <dbReference type="ARBA" id="ARBA00022723"/>
    </source>
</evidence>
<dbReference type="Gene3D" id="1.10.1060.10">
    <property type="entry name" value="Alpha-helical ferredoxin"/>
    <property type="match status" value="1"/>
</dbReference>
<keyword evidence="3" id="KW-0411">Iron-sulfur</keyword>
<keyword evidence="2" id="KW-0408">Iron</keyword>
<keyword evidence="1" id="KW-0479">Metal-binding</keyword>
<dbReference type="Pfam" id="PF00037">
    <property type="entry name" value="Fer4"/>
    <property type="match status" value="1"/>
</dbReference>
<comment type="caution">
    <text evidence="6">The sequence shown here is derived from an EMBL/GenBank/DDBJ whole genome shotgun (WGS) entry which is preliminary data.</text>
</comment>
<name>A0A7W6RCS2_9PROT</name>
<dbReference type="EMBL" id="JACIGK010000008">
    <property type="protein sequence ID" value="MBB4265756.1"/>
    <property type="molecule type" value="Genomic_DNA"/>
</dbReference>
<organism evidence="6 7">
    <name type="scientific">Roseospira visakhapatnamensis</name>
    <dbReference type="NCBI Taxonomy" id="390880"/>
    <lineage>
        <taxon>Bacteria</taxon>
        <taxon>Pseudomonadati</taxon>
        <taxon>Pseudomonadota</taxon>
        <taxon>Alphaproteobacteria</taxon>
        <taxon>Rhodospirillales</taxon>
        <taxon>Rhodospirillaceae</taxon>
        <taxon>Roseospira</taxon>
    </lineage>
</organism>
<feature type="region of interest" description="Disordered" evidence="4">
    <location>
        <begin position="1"/>
        <end position="28"/>
    </location>
</feature>
<protein>
    <submittedName>
        <fullName evidence="6">NADPH-dependent glutamate synthase beta subunit-like oxidoreductase</fullName>
    </submittedName>
</protein>
<reference evidence="6 7" key="1">
    <citation type="submission" date="2020-08" db="EMBL/GenBank/DDBJ databases">
        <title>Genome sequencing of Purple Non-Sulfur Bacteria from various extreme environments.</title>
        <authorList>
            <person name="Mayer M."/>
        </authorList>
    </citation>
    <scope>NUCLEOTIDE SEQUENCE [LARGE SCALE GENOMIC DNA]</scope>
    <source>
        <strain evidence="6 7">JA131</strain>
    </source>
</reference>
<dbReference type="PRINTS" id="PR00469">
    <property type="entry name" value="PNDRDTASEII"/>
</dbReference>
<evidence type="ECO:0000313" key="7">
    <source>
        <dbReference type="Proteomes" id="UP000554286"/>
    </source>
</evidence>
<dbReference type="PROSITE" id="PS51379">
    <property type="entry name" value="4FE4S_FER_2"/>
    <property type="match status" value="1"/>
</dbReference>
<keyword evidence="7" id="KW-1185">Reference proteome</keyword>
<dbReference type="PANTHER" id="PTHR42783:SF3">
    <property type="entry name" value="GLUTAMATE SYNTHASE [NADPH] SMALL CHAIN-RELATED"/>
    <property type="match status" value="1"/>
</dbReference>
<sequence>MGHAPTHRPADMTRPLDLRHERRTGPERVRRPIYVNHLPPCNQACPAGENIQAWLALVQDGDDEAAWRCLVQDNPMPAVHGRVCYHPCEDACNRQDLDASVTIHAVERHLGDLALEKGWRFDPPTETSGKRVLVVGGGPSGLSAAYHLARRGHTITILEAGPVAGGMMHFGIPAYRLPRDVLDAEIQRILDLDVTLRLNHTVTDLEAERVNGAFDAVFVAVGAHLSKRVDIPARDAAPMLDAVSFLKSVEVGEAPRLGRRVAVYGGGNTAMDAARVVRRLGHDPLIVYRRDRAHMPAHDFEAQEALDEGVQIHWLRAIKSMDQTTMTVEIMELDDRGRPRPTGETEVIEADDLILALGQDTDTNFLRSVPGVSFSRDGTVRVDERMMTGAPGVFAGGDMVPSERSVTIAVGHGKMAANCIDAWLRGGLYRKPPRNPGVDFAALKVPYYVETDPRAQPHLPRDEAVSGFGEVVGGLSAMEARYEAARCLSCGNCYECDGCQGACPENAIRKLGPGKGYRVDLELCTGCGVCHDQCPVHAIEMISEPLS</sequence>
<proteinExistence type="predicted"/>